<dbReference type="InterPro" id="IPR011006">
    <property type="entry name" value="CheY-like_superfamily"/>
</dbReference>
<accession>A0A1Y5F235</accession>
<dbReference type="PANTHER" id="PTHR44591:SF3">
    <property type="entry name" value="RESPONSE REGULATORY DOMAIN-CONTAINING PROTEIN"/>
    <property type="match status" value="1"/>
</dbReference>
<protein>
    <recommendedName>
        <fullName evidence="3">Response regulatory domain-containing protein</fullName>
    </recommendedName>
</protein>
<dbReference type="SMART" id="SM00448">
    <property type="entry name" value="REC"/>
    <property type="match status" value="1"/>
</dbReference>
<dbReference type="PROSITE" id="PS50110">
    <property type="entry name" value="RESPONSE_REGULATORY"/>
    <property type="match status" value="1"/>
</dbReference>
<dbReference type="InterPro" id="IPR050595">
    <property type="entry name" value="Bact_response_regulator"/>
</dbReference>
<dbReference type="Proteomes" id="UP000196531">
    <property type="component" value="Unassembled WGS sequence"/>
</dbReference>
<dbReference type="PANTHER" id="PTHR44591">
    <property type="entry name" value="STRESS RESPONSE REGULATOR PROTEIN 1"/>
    <property type="match status" value="1"/>
</dbReference>
<sequence>MFILKYPLKVVLIDDDPDMLDLMEFYAKRNADLEVYKFTSPLAALEYMTKEEVQIAIVDINMQEMFGDEVLRRINKLGQGTEVIIVTASDNLMNFTACYRLRASGFIFKPFTQELFMKTIHNSHTNIKNWNNVFRAMMKRKHKNTA</sequence>
<comment type="caution">
    <text evidence="4">The sequence shown here is derived from an EMBL/GenBank/DDBJ whole genome shotgun (WGS) entry which is preliminary data.</text>
</comment>
<dbReference type="Pfam" id="PF00072">
    <property type="entry name" value="Response_reg"/>
    <property type="match status" value="1"/>
</dbReference>
<organism evidence="4 5">
    <name type="scientific">Halobacteriovorax marinus</name>
    <dbReference type="NCBI Taxonomy" id="97084"/>
    <lineage>
        <taxon>Bacteria</taxon>
        <taxon>Pseudomonadati</taxon>
        <taxon>Bdellovibrionota</taxon>
        <taxon>Bacteriovoracia</taxon>
        <taxon>Bacteriovoracales</taxon>
        <taxon>Halobacteriovoraceae</taxon>
        <taxon>Halobacteriovorax</taxon>
    </lineage>
</organism>
<keyword evidence="1 2" id="KW-0597">Phosphoprotein</keyword>
<evidence type="ECO:0000313" key="5">
    <source>
        <dbReference type="Proteomes" id="UP000196531"/>
    </source>
</evidence>
<evidence type="ECO:0000256" key="1">
    <source>
        <dbReference type="ARBA" id="ARBA00022553"/>
    </source>
</evidence>
<evidence type="ECO:0000313" key="4">
    <source>
        <dbReference type="EMBL" id="OUR92986.1"/>
    </source>
</evidence>
<dbReference type="Gene3D" id="3.40.50.2300">
    <property type="match status" value="1"/>
</dbReference>
<feature type="domain" description="Response regulatory" evidence="3">
    <location>
        <begin position="9"/>
        <end position="124"/>
    </location>
</feature>
<evidence type="ECO:0000259" key="3">
    <source>
        <dbReference type="PROSITE" id="PS50110"/>
    </source>
</evidence>
<evidence type="ECO:0000256" key="2">
    <source>
        <dbReference type="PROSITE-ProRule" id="PRU00169"/>
    </source>
</evidence>
<dbReference type="GO" id="GO:0000160">
    <property type="term" value="P:phosphorelay signal transduction system"/>
    <property type="evidence" value="ECO:0007669"/>
    <property type="project" value="InterPro"/>
</dbReference>
<gene>
    <name evidence="4" type="ORF">A9Q84_21000</name>
</gene>
<dbReference type="CDD" id="cd00156">
    <property type="entry name" value="REC"/>
    <property type="match status" value="1"/>
</dbReference>
<name>A0A1Y5F235_9BACT</name>
<dbReference type="InterPro" id="IPR001789">
    <property type="entry name" value="Sig_transdc_resp-reg_receiver"/>
</dbReference>
<feature type="modified residue" description="4-aspartylphosphate" evidence="2">
    <location>
        <position position="59"/>
    </location>
</feature>
<reference evidence="5" key="1">
    <citation type="journal article" date="2017" name="Proc. Natl. Acad. Sci. U.S.A.">
        <title>Simulation of Deepwater Horizon oil plume reveals substrate specialization within a complex community of hydrocarbon-degraders.</title>
        <authorList>
            <person name="Hu P."/>
            <person name="Dubinsky E.A."/>
            <person name="Probst A.J."/>
            <person name="Wang J."/>
            <person name="Sieber C.M.K."/>
            <person name="Tom L.M."/>
            <person name="Gardinali P."/>
            <person name="Banfield J.F."/>
            <person name="Atlas R.M."/>
            <person name="Andersen G.L."/>
        </authorList>
    </citation>
    <scope>NUCLEOTIDE SEQUENCE [LARGE SCALE GENOMIC DNA]</scope>
</reference>
<proteinExistence type="predicted"/>
<dbReference type="EMBL" id="MAAO01000016">
    <property type="protein sequence ID" value="OUR92986.1"/>
    <property type="molecule type" value="Genomic_DNA"/>
</dbReference>
<dbReference type="AlphaFoldDB" id="A0A1Y5F235"/>
<dbReference type="SUPFAM" id="SSF52172">
    <property type="entry name" value="CheY-like"/>
    <property type="match status" value="1"/>
</dbReference>